<keyword evidence="6" id="KW-0560">Oxidoreductase</keyword>
<comment type="caution">
    <text evidence="6">The sequence shown here is derived from an EMBL/GenBank/DDBJ whole genome shotgun (WGS) entry which is preliminary data.</text>
</comment>
<dbReference type="GO" id="GO:0016651">
    <property type="term" value="F:oxidoreductase activity, acting on NAD(P)H"/>
    <property type="evidence" value="ECO:0007669"/>
    <property type="project" value="InterPro"/>
</dbReference>
<dbReference type="PROSITE" id="PS51379">
    <property type="entry name" value="4FE4S_FER_2"/>
    <property type="match status" value="2"/>
</dbReference>
<dbReference type="InterPro" id="IPR017896">
    <property type="entry name" value="4Fe4S_Fe-S-bd"/>
</dbReference>
<accession>A0A1J5S1E3</accession>
<keyword evidence="4" id="KW-0411">Iron-sulfur</keyword>
<evidence type="ECO:0000313" key="6">
    <source>
        <dbReference type="EMBL" id="OIR01819.1"/>
    </source>
</evidence>
<feature type="domain" description="4Fe-4S ferredoxin-type" evidence="5">
    <location>
        <begin position="108"/>
        <end position="137"/>
    </location>
</feature>
<organism evidence="6">
    <name type="scientific">mine drainage metagenome</name>
    <dbReference type="NCBI Taxonomy" id="410659"/>
    <lineage>
        <taxon>unclassified sequences</taxon>
        <taxon>metagenomes</taxon>
        <taxon>ecological metagenomes</taxon>
    </lineage>
</organism>
<evidence type="ECO:0000256" key="1">
    <source>
        <dbReference type="ARBA" id="ARBA00022485"/>
    </source>
</evidence>
<evidence type="ECO:0000256" key="4">
    <source>
        <dbReference type="ARBA" id="ARBA00023014"/>
    </source>
</evidence>
<evidence type="ECO:0000256" key="2">
    <source>
        <dbReference type="ARBA" id="ARBA00022723"/>
    </source>
</evidence>
<proteinExistence type="inferred from homology"/>
<dbReference type="InterPro" id="IPR010226">
    <property type="entry name" value="NADH_quinone_OxRdtase_chainI"/>
</dbReference>
<keyword evidence="1" id="KW-0004">4Fe-4S</keyword>
<evidence type="ECO:0000256" key="3">
    <source>
        <dbReference type="ARBA" id="ARBA00023004"/>
    </source>
</evidence>
<dbReference type="GO" id="GO:0046872">
    <property type="term" value="F:metal ion binding"/>
    <property type="evidence" value="ECO:0007669"/>
    <property type="project" value="UniProtKB-KW"/>
</dbReference>
<dbReference type="HAMAP" id="MF_01351">
    <property type="entry name" value="NDH1_NuoI"/>
    <property type="match status" value="1"/>
</dbReference>
<gene>
    <name evidence="6" type="primary">nqo9_2</name>
    <name evidence="6" type="ORF">GALL_161210</name>
</gene>
<dbReference type="Gene3D" id="3.30.70.3270">
    <property type="match status" value="1"/>
</dbReference>
<dbReference type="GO" id="GO:0016020">
    <property type="term" value="C:membrane"/>
    <property type="evidence" value="ECO:0007669"/>
    <property type="project" value="InterPro"/>
</dbReference>
<feature type="domain" description="4Fe-4S ferredoxin-type" evidence="5">
    <location>
        <begin position="59"/>
        <end position="91"/>
    </location>
</feature>
<dbReference type="PANTHER" id="PTHR10849">
    <property type="entry name" value="NADH DEHYDROGENASE UBIQUINONE IRON-SULFUR PROTEIN 8, MITOCHONDRIAL"/>
    <property type="match status" value="1"/>
</dbReference>
<dbReference type="PROSITE" id="PS00198">
    <property type="entry name" value="4FE4S_FER_1"/>
    <property type="match status" value="2"/>
</dbReference>
<dbReference type="AlphaFoldDB" id="A0A1J5S1E3"/>
<dbReference type="Pfam" id="PF12838">
    <property type="entry name" value="Fer4_7"/>
    <property type="match status" value="1"/>
</dbReference>
<keyword evidence="2" id="KW-0479">Metal-binding</keyword>
<name>A0A1J5S1E3_9ZZZZ</name>
<protein>
    <submittedName>
        <fullName evidence="6">NADH-quinone oxidoreductase subunit 9</fullName>
        <ecNumber evidence="6">1.6.5.11</ecNumber>
    </submittedName>
</protein>
<evidence type="ECO:0000259" key="5">
    <source>
        <dbReference type="PROSITE" id="PS51379"/>
    </source>
</evidence>
<dbReference type="EC" id="1.6.5.11" evidence="6"/>
<dbReference type="SUPFAM" id="SSF54862">
    <property type="entry name" value="4Fe-4S ferredoxins"/>
    <property type="match status" value="1"/>
</dbReference>
<dbReference type="InterPro" id="IPR017900">
    <property type="entry name" value="4Fe4S_Fe_S_CS"/>
</dbReference>
<dbReference type="GO" id="GO:0051539">
    <property type="term" value="F:4 iron, 4 sulfur cluster binding"/>
    <property type="evidence" value="ECO:0007669"/>
    <property type="project" value="UniProtKB-KW"/>
</dbReference>
<dbReference type="EMBL" id="MLJW01000080">
    <property type="protein sequence ID" value="OIR01819.1"/>
    <property type="molecule type" value="Genomic_DNA"/>
</dbReference>
<dbReference type="NCBIfam" id="TIGR01971">
    <property type="entry name" value="NuoI"/>
    <property type="match status" value="1"/>
</dbReference>
<sequence length="183" mass="20809">MPATVKVLERKPLSFAERTYLPQIAAGLRTTIKHLFAPKVTMEYPEQRPEIPAGYRGVPTLVMDPNGREKCVSCQLCEFVCPPKAIRITPGEVPADQLQRAHVEKAPQEFEIDMLRCIYCGFCQEVCPEEAIFLQNVYSTSGYSRASMVNNKQRLYELGGTLPDKHFKWDKKKAAELEGNHRH</sequence>
<keyword evidence="3" id="KW-0408">Iron</keyword>
<reference evidence="6" key="1">
    <citation type="submission" date="2016-10" db="EMBL/GenBank/DDBJ databases">
        <title>Sequence of Gallionella enrichment culture.</title>
        <authorList>
            <person name="Poehlein A."/>
            <person name="Muehling M."/>
            <person name="Daniel R."/>
        </authorList>
    </citation>
    <scope>NUCLEOTIDE SEQUENCE</scope>
</reference>